<feature type="region of interest" description="Disordered" evidence="4">
    <location>
        <begin position="125"/>
        <end position="155"/>
    </location>
</feature>
<reference evidence="6" key="1">
    <citation type="submission" date="2025-08" db="UniProtKB">
        <authorList>
            <consortium name="Ensembl"/>
        </authorList>
    </citation>
    <scope>IDENTIFICATION</scope>
</reference>
<evidence type="ECO:0000259" key="5">
    <source>
        <dbReference type="PROSITE" id="PS50835"/>
    </source>
</evidence>
<name>A0A8D2NLC4_ZOSLA</name>
<evidence type="ECO:0000313" key="6">
    <source>
        <dbReference type="Ensembl" id="ENSZLMP00000000674.1"/>
    </source>
</evidence>
<dbReference type="InterPro" id="IPR050199">
    <property type="entry name" value="IgHV"/>
</dbReference>
<dbReference type="Pfam" id="PF07686">
    <property type="entry name" value="V-set"/>
    <property type="match status" value="1"/>
</dbReference>
<dbReference type="Gene3D" id="2.60.40.10">
    <property type="entry name" value="Immunoglobulins"/>
    <property type="match status" value="1"/>
</dbReference>
<dbReference type="AlphaFoldDB" id="A0A8D2NLC4"/>
<dbReference type="GO" id="GO:0002250">
    <property type="term" value="P:adaptive immune response"/>
    <property type="evidence" value="ECO:0007669"/>
    <property type="project" value="UniProtKB-KW"/>
</dbReference>
<protein>
    <recommendedName>
        <fullName evidence="5">Ig-like domain-containing protein</fullName>
    </recommendedName>
</protein>
<sequence>PESSSWRLFMVSVTELCPLSLEIVTRPFTDGVSLTLLCRGSGFDFGQFGMGWMRQRPGKGLEHVSHLNTDGSTHYSPSVKGRFTMSRDNGQSSVTLTMNNLQDEDSGSYFCARSTGNTWAGATAAYGDSSDGDPTPILVSPGVPKAQTLPPNLSP</sequence>
<evidence type="ECO:0000256" key="2">
    <source>
        <dbReference type="ARBA" id="ARBA00023130"/>
    </source>
</evidence>
<evidence type="ECO:0000313" key="7">
    <source>
        <dbReference type="Proteomes" id="UP000694401"/>
    </source>
</evidence>
<dbReference type="PANTHER" id="PTHR23266">
    <property type="entry name" value="IMMUNOGLOBULIN HEAVY CHAIN"/>
    <property type="match status" value="1"/>
</dbReference>
<reference evidence="6" key="2">
    <citation type="submission" date="2025-09" db="UniProtKB">
        <authorList>
            <consortium name="Ensembl"/>
        </authorList>
    </citation>
    <scope>IDENTIFICATION</scope>
</reference>
<dbReference type="SUPFAM" id="SSF48726">
    <property type="entry name" value="Immunoglobulin"/>
    <property type="match status" value="1"/>
</dbReference>
<keyword evidence="1" id="KW-0391">Immunity</keyword>
<evidence type="ECO:0000256" key="1">
    <source>
        <dbReference type="ARBA" id="ARBA00022859"/>
    </source>
</evidence>
<dbReference type="InterPro" id="IPR007110">
    <property type="entry name" value="Ig-like_dom"/>
</dbReference>
<dbReference type="PROSITE" id="PS50835">
    <property type="entry name" value="IG_LIKE"/>
    <property type="match status" value="1"/>
</dbReference>
<organism evidence="6 7">
    <name type="scientific">Zosterops lateralis melanops</name>
    <dbReference type="NCBI Taxonomy" id="1220523"/>
    <lineage>
        <taxon>Eukaryota</taxon>
        <taxon>Metazoa</taxon>
        <taxon>Chordata</taxon>
        <taxon>Craniata</taxon>
        <taxon>Vertebrata</taxon>
        <taxon>Euteleostomi</taxon>
        <taxon>Archelosauria</taxon>
        <taxon>Archosauria</taxon>
        <taxon>Dinosauria</taxon>
        <taxon>Saurischia</taxon>
        <taxon>Theropoda</taxon>
        <taxon>Coelurosauria</taxon>
        <taxon>Aves</taxon>
        <taxon>Neognathae</taxon>
        <taxon>Neoaves</taxon>
        <taxon>Telluraves</taxon>
        <taxon>Australaves</taxon>
        <taxon>Passeriformes</taxon>
        <taxon>Sylvioidea</taxon>
        <taxon>Zosteropidae</taxon>
        <taxon>Zosterops</taxon>
    </lineage>
</organism>
<accession>A0A8D2NLC4</accession>
<dbReference type="GO" id="GO:0019814">
    <property type="term" value="C:immunoglobulin complex"/>
    <property type="evidence" value="ECO:0007669"/>
    <property type="project" value="UniProtKB-KW"/>
</dbReference>
<feature type="domain" description="Ig-like" evidence="5">
    <location>
        <begin position="18"/>
        <end position="111"/>
    </location>
</feature>
<keyword evidence="3" id="KW-1280">Immunoglobulin</keyword>
<dbReference type="InterPro" id="IPR036179">
    <property type="entry name" value="Ig-like_dom_sf"/>
</dbReference>
<dbReference type="InterPro" id="IPR013783">
    <property type="entry name" value="Ig-like_fold"/>
</dbReference>
<evidence type="ECO:0000256" key="4">
    <source>
        <dbReference type="SAM" id="MobiDB-lite"/>
    </source>
</evidence>
<proteinExistence type="predicted"/>
<dbReference type="Proteomes" id="UP000694401">
    <property type="component" value="Unassembled WGS sequence"/>
</dbReference>
<keyword evidence="7" id="KW-1185">Reference proteome</keyword>
<evidence type="ECO:0000256" key="3">
    <source>
        <dbReference type="ARBA" id="ARBA00043265"/>
    </source>
</evidence>
<dbReference type="Ensembl" id="ENSZLMT00000000697.1">
    <property type="protein sequence ID" value="ENSZLMP00000000674.1"/>
    <property type="gene ID" value="ENSZLMG00000000563.1"/>
</dbReference>
<dbReference type="InterPro" id="IPR013106">
    <property type="entry name" value="Ig_V-set"/>
</dbReference>
<keyword evidence="2" id="KW-1064">Adaptive immunity</keyword>
<dbReference type="GO" id="GO:0005576">
    <property type="term" value="C:extracellular region"/>
    <property type="evidence" value="ECO:0007669"/>
    <property type="project" value="UniProtKB-ARBA"/>
</dbReference>
<dbReference type="SMART" id="SM00406">
    <property type="entry name" value="IGv"/>
    <property type="match status" value="1"/>
</dbReference>